<evidence type="ECO:0000313" key="2">
    <source>
        <dbReference type="EMBL" id="MEQ2274187.1"/>
    </source>
</evidence>
<evidence type="ECO:0000313" key="3">
    <source>
        <dbReference type="Proteomes" id="UP001444071"/>
    </source>
</evidence>
<sequence length="90" mass="9813">KGRHLSRSQSLRSVDSRKRDDADKPRGGQQSPQTGKTTGRRGIPCISHCGSLGDQFTSTTYSCDALKIYTSIKISHSSALSTVDYFQHGP</sequence>
<name>A0ABV0WX11_9TELE</name>
<dbReference type="Proteomes" id="UP001444071">
    <property type="component" value="Unassembled WGS sequence"/>
</dbReference>
<feature type="region of interest" description="Disordered" evidence="1">
    <location>
        <begin position="1"/>
        <end position="44"/>
    </location>
</feature>
<keyword evidence="3" id="KW-1185">Reference proteome</keyword>
<protein>
    <submittedName>
        <fullName evidence="2">Uncharacterized protein</fullName>
    </submittedName>
</protein>
<organism evidence="2 3">
    <name type="scientific">Xenotaenia resolanae</name>
    <dbReference type="NCBI Taxonomy" id="208358"/>
    <lineage>
        <taxon>Eukaryota</taxon>
        <taxon>Metazoa</taxon>
        <taxon>Chordata</taxon>
        <taxon>Craniata</taxon>
        <taxon>Vertebrata</taxon>
        <taxon>Euteleostomi</taxon>
        <taxon>Actinopterygii</taxon>
        <taxon>Neopterygii</taxon>
        <taxon>Teleostei</taxon>
        <taxon>Neoteleostei</taxon>
        <taxon>Acanthomorphata</taxon>
        <taxon>Ovalentaria</taxon>
        <taxon>Atherinomorphae</taxon>
        <taxon>Cyprinodontiformes</taxon>
        <taxon>Goodeidae</taxon>
        <taxon>Xenotaenia</taxon>
    </lineage>
</organism>
<gene>
    <name evidence="2" type="ORF">XENORESO_015703</name>
</gene>
<dbReference type="EMBL" id="JAHRIM010075156">
    <property type="protein sequence ID" value="MEQ2274187.1"/>
    <property type="molecule type" value="Genomic_DNA"/>
</dbReference>
<evidence type="ECO:0000256" key="1">
    <source>
        <dbReference type="SAM" id="MobiDB-lite"/>
    </source>
</evidence>
<feature type="compositionally biased region" description="Basic and acidic residues" evidence="1">
    <location>
        <begin position="14"/>
        <end position="26"/>
    </location>
</feature>
<feature type="non-terminal residue" evidence="2">
    <location>
        <position position="1"/>
    </location>
</feature>
<comment type="caution">
    <text evidence="2">The sequence shown here is derived from an EMBL/GenBank/DDBJ whole genome shotgun (WGS) entry which is preliminary data.</text>
</comment>
<reference evidence="2 3" key="1">
    <citation type="submission" date="2021-06" db="EMBL/GenBank/DDBJ databases">
        <authorList>
            <person name="Palmer J.M."/>
        </authorList>
    </citation>
    <scope>NUCLEOTIDE SEQUENCE [LARGE SCALE GENOMIC DNA]</scope>
    <source>
        <strain evidence="2 3">XR_2019</strain>
        <tissue evidence="2">Muscle</tissue>
    </source>
</reference>
<feature type="compositionally biased region" description="Polar residues" evidence="1">
    <location>
        <begin position="28"/>
        <end position="37"/>
    </location>
</feature>
<accession>A0ABV0WX11</accession>
<proteinExistence type="predicted"/>